<dbReference type="Proteomes" id="UP000001106">
    <property type="component" value="Chromosome"/>
</dbReference>
<evidence type="ECO:0000313" key="3">
    <source>
        <dbReference type="Proteomes" id="UP000001106"/>
    </source>
</evidence>
<feature type="domain" description="NurA" evidence="1">
    <location>
        <begin position="41"/>
        <end position="323"/>
    </location>
</feature>
<dbReference type="SMART" id="SM00933">
    <property type="entry name" value="NurA"/>
    <property type="match status" value="1"/>
</dbReference>
<sequence length="348" mass="40691">MDFSYILNKKARIQEKINSINKTMDIGEYWIHDNFENSSNCIFAGGDGSFNKIDYIDYCLYSVGTISYINETGGKIEESIKQWDIDIMLPYKYVSNRLRLYMINMELKTILWNFINKDIDYYLFDGSLYSLLIQTHTYGAPRNLEQNSDLTYCYNSHKKELMEKIYAQLNNNDLSPIYDYNEDEKILFEQLEYIVLLVEILKNYKNKIIGISKTSKMSIYFENSNMPDMGIFSKGVKKTGYSKPINLVEKQFNEGINYTINNFKKLYPLENLYYGFLKLDNNSGLTNITSFCKLDNEVFSNLKEISVSGYPYVLKKSHETVKISNKSMELCGKLLGINKKRDRDIILD</sequence>
<evidence type="ECO:0000313" key="2">
    <source>
        <dbReference type="EMBL" id="ABR55611.1"/>
    </source>
</evidence>
<dbReference type="eggNOG" id="arCOG00367">
    <property type="taxonomic scope" value="Archaea"/>
</dbReference>
<dbReference type="GeneID" id="5326235"/>
<dbReference type="Pfam" id="PF09376">
    <property type="entry name" value="NurA"/>
    <property type="match status" value="1"/>
</dbReference>
<dbReference type="InterPro" id="IPR018977">
    <property type="entry name" value="NurA_domain"/>
</dbReference>
<organism evidence="2 3">
    <name type="scientific">Methanococcus aeolicus (strain ATCC BAA-1280 / DSM 17508 / OCM 812 / Nankai-3)</name>
    <dbReference type="NCBI Taxonomy" id="419665"/>
    <lineage>
        <taxon>Archaea</taxon>
        <taxon>Methanobacteriati</taxon>
        <taxon>Methanobacteriota</taxon>
        <taxon>Methanomada group</taxon>
        <taxon>Methanococci</taxon>
        <taxon>Methanococcales</taxon>
        <taxon>Methanococcaceae</taxon>
        <taxon>Methanococcus</taxon>
    </lineage>
</organism>
<dbReference type="STRING" id="419665.Maeo_0018"/>
<accession>A6USY9</accession>
<evidence type="ECO:0000259" key="1">
    <source>
        <dbReference type="SMART" id="SM00933"/>
    </source>
</evidence>
<dbReference type="AlphaFoldDB" id="A6USY9"/>
<dbReference type="KEGG" id="mae:Maeo_0018"/>
<name>A6USY9_META3</name>
<gene>
    <name evidence="2" type="ordered locus">Maeo_0018</name>
</gene>
<reference evidence="2" key="1">
    <citation type="submission" date="2007-06" db="EMBL/GenBank/DDBJ databases">
        <title>Complete sequence of Methanococcus aeolicus Nankai-3.</title>
        <authorList>
            <consortium name="US DOE Joint Genome Institute"/>
            <person name="Copeland A."/>
            <person name="Lucas S."/>
            <person name="Lapidus A."/>
            <person name="Barry K."/>
            <person name="Glavina del Rio T."/>
            <person name="Dalin E."/>
            <person name="Tice H."/>
            <person name="Pitluck S."/>
            <person name="Chain P."/>
            <person name="Malfatti S."/>
            <person name="Shin M."/>
            <person name="Vergez L."/>
            <person name="Schmutz J."/>
            <person name="Larimer F."/>
            <person name="Land M."/>
            <person name="Hauser L."/>
            <person name="Kyrpides N."/>
            <person name="Lykidis A."/>
            <person name="Sieprawska-Lupa M."/>
            <person name="Whitman W.B."/>
            <person name="Richardson P."/>
        </authorList>
    </citation>
    <scope>NUCLEOTIDE SEQUENCE [LARGE SCALE GENOMIC DNA]</scope>
    <source>
        <strain evidence="2">Nankai-3</strain>
    </source>
</reference>
<dbReference type="OrthoDB" id="33831at2157"/>
<dbReference type="RefSeq" id="WP_011972743.1">
    <property type="nucleotide sequence ID" value="NC_009635.1"/>
</dbReference>
<keyword evidence="3" id="KW-1185">Reference proteome</keyword>
<proteinExistence type="predicted"/>
<dbReference type="HOGENOM" id="CLU_056881_0_0_2"/>
<protein>
    <recommendedName>
        <fullName evidence="1">NurA domain-containing protein</fullName>
    </recommendedName>
</protein>
<dbReference type="EMBL" id="CP000743">
    <property type="protein sequence ID" value="ABR55611.1"/>
    <property type="molecule type" value="Genomic_DNA"/>
</dbReference>